<evidence type="ECO:0000313" key="2">
    <source>
        <dbReference type="Proteomes" id="UP000297245"/>
    </source>
</evidence>
<accession>A0A4S8MTV0</accession>
<keyword evidence="2" id="KW-1185">Reference proteome</keyword>
<dbReference type="EMBL" id="ML179042">
    <property type="protein sequence ID" value="THV06452.1"/>
    <property type="molecule type" value="Genomic_DNA"/>
</dbReference>
<proteinExistence type="predicted"/>
<dbReference type="OrthoDB" id="2835201at2759"/>
<dbReference type="Proteomes" id="UP000297245">
    <property type="component" value="Unassembled WGS sequence"/>
</dbReference>
<sequence>MYDFTLERFLWTSFYRNSFLFLPPGPFSSQSVSDLERILVQAQKVDKNWNQTKPDVPKFKTIRQLSIESVAPAIQLLRGRYLLVGLAKSLSLYDLERSDASWDEPICIVDTVNDTEFDSKLGLSNSVEWYLNEEAGSVMYAATLATKISPTEHEIEPQKILVWKIEPTAPTVISQVASIPLKLPIMYNIYVSGTFVVCHSVAYPRCRLQDSLVYHIPTGKVYHFAELTVEMASLSILFDRLLLTSGSGQTET</sequence>
<gene>
    <name evidence="1" type="ORF">K435DRAFT_834135</name>
</gene>
<reference evidence="1 2" key="1">
    <citation type="journal article" date="2019" name="Nat. Ecol. Evol.">
        <title>Megaphylogeny resolves global patterns of mushroom evolution.</title>
        <authorList>
            <person name="Varga T."/>
            <person name="Krizsan K."/>
            <person name="Foldi C."/>
            <person name="Dima B."/>
            <person name="Sanchez-Garcia M."/>
            <person name="Sanchez-Ramirez S."/>
            <person name="Szollosi G.J."/>
            <person name="Szarkandi J.G."/>
            <person name="Papp V."/>
            <person name="Albert L."/>
            <person name="Andreopoulos W."/>
            <person name="Angelini C."/>
            <person name="Antonin V."/>
            <person name="Barry K.W."/>
            <person name="Bougher N.L."/>
            <person name="Buchanan P."/>
            <person name="Buyck B."/>
            <person name="Bense V."/>
            <person name="Catcheside P."/>
            <person name="Chovatia M."/>
            <person name="Cooper J."/>
            <person name="Damon W."/>
            <person name="Desjardin D."/>
            <person name="Finy P."/>
            <person name="Geml J."/>
            <person name="Haridas S."/>
            <person name="Hughes K."/>
            <person name="Justo A."/>
            <person name="Karasinski D."/>
            <person name="Kautmanova I."/>
            <person name="Kiss B."/>
            <person name="Kocsube S."/>
            <person name="Kotiranta H."/>
            <person name="LaButti K.M."/>
            <person name="Lechner B.E."/>
            <person name="Liimatainen K."/>
            <person name="Lipzen A."/>
            <person name="Lukacs Z."/>
            <person name="Mihaltcheva S."/>
            <person name="Morgado L.N."/>
            <person name="Niskanen T."/>
            <person name="Noordeloos M.E."/>
            <person name="Ohm R.A."/>
            <person name="Ortiz-Santana B."/>
            <person name="Ovrebo C."/>
            <person name="Racz N."/>
            <person name="Riley R."/>
            <person name="Savchenko A."/>
            <person name="Shiryaev A."/>
            <person name="Soop K."/>
            <person name="Spirin V."/>
            <person name="Szebenyi C."/>
            <person name="Tomsovsky M."/>
            <person name="Tulloss R.E."/>
            <person name="Uehling J."/>
            <person name="Grigoriev I.V."/>
            <person name="Vagvolgyi C."/>
            <person name="Papp T."/>
            <person name="Martin F.M."/>
            <person name="Miettinen O."/>
            <person name="Hibbett D.S."/>
            <person name="Nagy L.G."/>
        </authorList>
    </citation>
    <scope>NUCLEOTIDE SEQUENCE [LARGE SCALE GENOMIC DNA]</scope>
    <source>
        <strain evidence="1 2">CBS 962.96</strain>
    </source>
</reference>
<dbReference type="AlphaFoldDB" id="A0A4S8MTV0"/>
<organism evidence="1 2">
    <name type="scientific">Dendrothele bispora (strain CBS 962.96)</name>
    <dbReference type="NCBI Taxonomy" id="1314807"/>
    <lineage>
        <taxon>Eukaryota</taxon>
        <taxon>Fungi</taxon>
        <taxon>Dikarya</taxon>
        <taxon>Basidiomycota</taxon>
        <taxon>Agaricomycotina</taxon>
        <taxon>Agaricomycetes</taxon>
        <taxon>Agaricomycetidae</taxon>
        <taxon>Agaricales</taxon>
        <taxon>Agaricales incertae sedis</taxon>
        <taxon>Dendrothele</taxon>
    </lineage>
</organism>
<evidence type="ECO:0000313" key="1">
    <source>
        <dbReference type="EMBL" id="THV06452.1"/>
    </source>
</evidence>
<name>A0A4S8MTV0_DENBC</name>
<protein>
    <submittedName>
        <fullName evidence="1">Uncharacterized protein</fullName>
    </submittedName>
</protein>